<dbReference type="EMBL" id="JAZHRV010000001">
    <property type="protein sequence ID" value="MEH2553417.1"/>
    <property type="molecule type" value="Genomic_DNA"/>
</dbReference>
<dbReference type="PANTHER" id="PTHR44858:SF1">
    <property type="entry name" value="UDP-N-ACETYLGLUCOSAMINE--PEPTIDE N-ACETYLGLUCOSAMINYLTRANSFERASE SPINDLY-RELATED"/>
    <property type="match status" value="1"/>
</dbReference>
<protein>
    <submittedName>
        <fullName evidence="3">Tetratricopeptide (TPR) repeat protein</fullName>
    </submittedName>
</protein>
<dbReference type="InterPro" id="IPR011990">
    <property type="entry name" value="TPR-like_helical_dom_sf"/>
</dbReference>
<organism evidence="3 4">
    <name type="scientific">Bradyrhizobium algeriense</name>
    <dbReference type="NCBI Taxonomy" id="634784"/>
    <lineage>
        <taxon>Bacteria</taxon>
        <taxon>Pseudomonadati</taxon>
        <taxon>Pseudomonadota</taxon>
        <taxon>Alphaproteobacteria</taxon>
        <taxon>Hyphomicrobiales</taxon>
        <taxon>Nitrobacteraceae</taxon>
        <taxon>Bradyrhizobium</taxon>
    </lineage>
</organism>
<keyword evidence="4" id="KW-1185">Reference proteome</keyword>
<keyword evidence="2" id="KW-0802">TPR repeat</keyword>
<dbReference type="Gene3D" id="1.25.40.10">
    <property type="entry name" value="Tetratricopeptide repeat domain"/>
    <property type="match status" value="1"/>
</dbReference>
<reference evidence="3 4" key="1">
    <citation type="submission" date="2024-02" db="EMBL/GenBank/DDBJ databases">
        <title>Adaptive strategies in a cosmopolitan and abundant soil bacterium.</title>
        <authorList>
            <person name="Carini P."/>
        </authorList>
    </citation>
    <scope>NUCLEOTIDE SEQUENCE [LARGE SCALE GENOMIC DNA]</scope>
    <source>
        <strain evidence="3 4">AZCC 1608</strain>
    </source>
</reference>
<dbReference type="SUPFAM" id="SSF48452">
    <property type="entry name" value="TPR-like"/>
    <property type="match status" value="1"/>
</dbReference>
<keyword evidence="1" id="KW-0677">Repeat</keyword>
<dbReference type="InterPro" id="IPR019734">
    <property type="entry name" value="TPR_rpt"/>
</dbReference>
<dbReference type="InterPro" id="IPR050498">
    <property type="entry name" value="Ycf3"/>
</dbReference>
<gene>
    <name evidence="3" type="ORF">V1286_000946</name>
</gene>
<dbReference type="SMART" id="SM00028">
    <property type="entry name" value="TPR"/>
    <property type="match status" value="4"/>
</dbReference>
<evidence type="ECO:0000313" key="4">
    <source>
        <dbReference type="Proteomes" id="UP001364224"/>
    </source>
</evidence>
<name>A0ABU8B5H1_9BRAD</name>
<proteinExistence type="predicted"/>
<comment type="caution">
    <text evidence="3">The sequence shown here is derived from an EMBL/GenBank/DDBJ whole genome shotgun (WGS) entry which is preliminary data.</text>
</comment>
<dbReference type="Proteomes" id="UP001364224">
    <property type="component" value="Unassembled WGS sequence"/>
</dbReference>
<evidence type="ECO:0000256" key="2">
    <source>
        <dbReference type="ARBA" id="ARBA00022803"/>
    </source>
</evidence>
<accession>A0ABU8B5H1</accession>
<sequence length="314" mass="34880">MQLIDVETGNHLWAERFDKTITDLFDMQDEIVSRLANTLNAQFIEAEARRAERSQHPDAMDLYFQGRVHVNKGITPEYMAQACGFFDRALTLDPGNIEAMAGLAQANIAIGASFFTDDRTGYLEAAEHGLIKVLNMAPQHARAHMLLGVVQNLTNRAAQGIAECERALALDRNLADAHGMIGLAKVYIGRSEETEAHINEALRLSPRDTFSFRWLYFRALAKLQLGADGEGITWLRRSIETNRGYPLAHFHLAAALALTGQLDQARAATQAGLALEPTFTVRRFRLNASSDNQVFLARRRRLCEGMGMAGVPEQ</sequence>
<dbReference type="PANTHER" id="PTHR44858">
    <property type="entry name" value="TETRATRICOPEPTIDE REPEAT PROTEIN 6"/>
    <property type="match status" value="1"/>
</dbReference>
<evidence type="ECO:0000256" key="1">
    <source>
        <dbReference type="ARBA" id="ARBA00022737"/>
    </source>
</evidence>
<evidence type="ECO:0000313" key="3">
    <source>
        <dbReference type="EMBL" id="MEH2553417.1"/>
    </source>
</evidence>